<keyword evidence="3" id="KW-0813">Transport</keyword>
<dbReference type="InterPro" id="IPR006135">
    <property type="entry name" value="T3SS_substrate_exporter"/>
</dbReference>
<evidence type="ECO:0000256" key="4">
    <source>
        <dbReference type="ARBA" id="ARBA00025078"/>
    </source>
</evidence>
<keyword evidence="7" id="KW-1185">Reference proteome</keyword>
<organism evidence="6 7">
    <name type="scientific">Guyparkeria halophila</name>
    <dbReference type="NCBI Taxonomy" id="47960"/>
    <lineage>
        <taxon>Bacteria</taxon>
        <taxon>Pseudomonadati</taxon>
        <taxon>Pseudomonadota</taxon>
        <taxon>Gammaproteobacteria</taxon>
        <taxon>Chromatiales</taxon>
        <taxon>Thioalkalibacteraceae</taxon>
        <taxon>Guyparkeria</taxon>
    </lineage>
</organism>
<name>A0ABZ0YUY6_9GAMM</name>
<dbReference type="PANTHER" id="PTHR30531:SF12">
    <property type="entry name" value="FLAGELLAR BIOSYNTHETIC PROTEIN FLHB"/>
    <property type="match status" value="1"/>
</dbReference>
<evidence type="ECO:0000256" key="5">
    <source>
        <dbReference type="SAM" id="MobiDB-lite"/>
    </source>
</evidence>
<keyword evidence="3" id="KW-1006">Bacterial flagellum protein export</keyword>
<dbReference type="InterPro" id="IPR029025">
    <property type="entry name" value="T3SS_substrate_exporter_C"/>
</dbReference>
<evidence type="ECO:0000256" key="3">
    <source>
        <dbReference type="ARBA" id="ARBA00023225"/>
    </source>
</evidence>
<evidence type="ECO:0000313" key="7">
    <source>
        <dbReference type="Proteomes" id="UP001327459"/>
    </source>
</evidence>
<evidence type="ECO:0000313" key="6">
    <source>
        <dbReference type="EMBL" id="WQH15985.1"/>
    </source>
</evidence>
<dbReference type="Pfam" id="PF01312">
    <property type="entry name" value="Bac_export_2"/>
    <property type="match status" value="1"/>
</dbReference>
<evidence type="ECO:0000256" key="2">
    <source>
        <dbReference type="ARBA" id="ARBA00021622"/>
    </source>
</evidence>
<dbReference type="SUPFAM" id="SSF160544">
    <property type="entry name" value="EscU C-terminal domain-like"/>
    <property type="match status" value="1"/>
</dbReference>
<comment type="function">
    <text evidence="4">Required for formation of the rod structure in the basal body of the flagellar apparatus. Together with FliI and FliH, may constitute the export apparatus of flagellin.</text>
</comment>
<feature type="region of interest" description="Disordered" evidence="5">
    <location>
        <begin position="1"/>
        <end position="21"/>
    </location>
</feature>
<gene>
    <name evidence="6" type="ORF">SR882_09490</name>
</gene>
<reference evidence="6 7" key="1">
    <citation type="submission" date="2023-11" db="EMBL/GenBank/DDBJ databases">
        <title>MicrobeMod: A computational toolkit for identifying prokaryotic methylation and restriction-modification with nanopore sequencing.</title>
        <authorList>
            <person name="Crits-Christoph A."/>
            <person name="Kang S.C."/>
            <person name="Lee H."/>
            <person name="Ostrov N."/>
        </authorList>
    </citation>
    <scope>NUCLEOTIDE SEQUENCE [LARGE SCALE GENOMIC DNA]</scope>
    <source>
        <strain evidence="6 7">ATCC 49870</strain>
    </source>
</reference>
<proteinExistence type="inferred from homology"/>
<dbReference type="RefSeq" id="WP_322521006.1">
    <property type="nucleotide sequence ID" value="NZ_CP140153.1"/>
</dbReference>
<dbReference type="EMBL" id="CP140153">
    <property type="protein sequence ID" value="WQH15985.1"/>
    <property type="molecule type" value="Genomic_DNA"/>
</dbReference>
<comment type="similarity">
    <text evidence="1">Belongs to the type III secretion exporter family.</text>
</comment>
<evidence type="ECO:0000256" key="1">
    <source>
        <dbReference type="ARBA" id="ARBA00010690"/>
    </source>
</evidence>
<sequence length="113" mass="12479">MSDPEPSDTHRRPSSGPRRAIALSYDGSDVPQVVATGQDELARRIIEMARESGVPAVEDPMLARALAEIDLGEHIPEALFRAVAEVLSYALYVNDRHEEVLRRAREQGDKDDG</sequence>
<dbReference type="PRINTS" id="PR00950">
    <property type="entry name" value="TYPE3IMSPROT"/>
</dbReference>
<keyword evidence="3" id="KW-0653">Protein transport</keyword>
<dbReference type="PANTHER" id="PTHR30531">
    <property type="entry name" value="FLAGELLAR BIOSYNTHETIC PROTEIN FLHB"/>
    <property type="match status" value="1"/>
</dbReference>
<protein>
    <recommendedName>
        <fullName evidence="2">Flagellar biosynthetic protein FlhB</fullName>
    </recommendedName>
</protein>
<dbReference type="Proteomes" id="UP001327459">
    <property type="component" value="Chromosome"/>
</dbReference>
<dbReference type="Gene3D" id="3.40.1690.10">
    <property type="entry name" value="secretion proteins EscU"/>
    <property type="match status" value="1"/>
</dbReference>
<accession>A0ABZ0YUY6</accession>